<reference evidence="1" key="1">
    <citation type="submission" date="2021-06" db="EMBL/GenBank/DDBJ databases">
        <authorList>
            <person name="Kallberg Y."/>
            <person name="Tangrot J."/>
            <person name="Rosling A."/>
        </authorList>
    </citation>
    <scope>NUCLEOTIDE SEQUENCE</scope>
    <source>
        <strain evidence="1">MA453B</strain>
    </source>
</reference>
<gene>
    <name evidence="1" type="ORF">DERYTH_LOCUS25450</name>
</gene>
<organism evidence="1 2">
    <name type="scientific">Dentiscutata erythropus</name>
    <dbReference type="NCBI Taxonomy" id="1348616"/>
    <lineage>
        <taxon>Eukaryota</taxon>
        <taxon>Fungi</taxon>
        <taxon>Fungi incertae sedis</taxon>
        <taxon>Mucoromycota</taxon>
        <taxon>Glomeromycotina</taxon>
        <taxon>Glomeromycetes</taxon>
        <taxon>Diversisporales</taxon>
        <taxon>Gigasporaceae</taxon>
        <taxon>Dentiscutata</taxon>
    </lineage>
</organism>
<dbReference type="AlphaFoldDB" id="A0A9N9PDJ6"/>
<name>A0A9N9PDJ6_9GLOM</name>
<accession>A0A9N9PDJ6</accession>
<proteinExistence type="predicted"/>
<comment type="caution">
    <text evidence="1">The sequence shown here is derived from an EMBL/GenBank/DDBJ whole genome shotgun (WGS) entry which is preliminary data.</text>
</comment>
<dbReference type="EMBL" id="CAJVPY010047450">
    <property type="protein sequence ID" value="CAG8811357.1"/>
    <property type="molecule type" value="Genomic_DNA"/>
</dbReference>
<sequence>MDERSDSLSKIIESVVPSKMMIQQSYLRERTINSLKEPLSHSIRWFLRKPGTTGNNAQVYPETTVGYGTTTSANRQGFTLICDQDTVKENAIECAVQKALVPIVETL</sequence>
<evidence type="ECO:0000313" key="1">
    <source>
        <dbReference type="EMBL" id="CAG8811357.1"/>
    </source>
</evidence>
<protein>
    <submittedName>
        <fullName evidence="1">5627_t:CDS:1</fullName>
    </submittedName>
</protein>
<keyword evidence="2" id="KW-1185">Reference proteome</keyword>
<evidence type="ECO:0000313" key="2">
    <source>
        <dbReference type="Proteomes" id="UP000789405"/>
    </source>
</evidence>
<dbReference type="Proteomes" id="UP000789405">
    <property type="component" value="Unassembled WGS sequence"/>
</dbReference>